<keyword evidence="1" id="KW-0175">Coiled coil</keyword>
<dbReference type="AlphaFoldDB" id="A0A1H3FZ57"/>
<dbReference type="RefSeq" id="WP_090231624.1">
    <property type="nucleotide sequence ID" value="NZ_FNNU01000008.1"/>
</dbReference>
<gene>
    <name evidence="2" type="ORF">SAMN05216287_4224</name>
</gene>
<feature type="coiled-coil region" evidence="1">
    <location>
        <begin position="209"/>
        <end position="275"/>
    </location>
</feature>
<organism evidence="2 3">
    <name type="scientific">Pseudomonas kuykendallii</name>
    <dbReference type="NCBI Taxonomy" id="1007099"/>
    <lineage>
        <taxon>Bacteria</taxon>
        <taxon>Pseudomonadati</taxon>
        <taxon>Pseudomonadota</taxon>
        <taxon>Gammaproteobacteria</taxon>
        <taxon>Pseudomonadales</taxon>
        <taxon>Pseudomonadaceae</taxon>
        <taxon>Pseudomonas</taxon>
    </lineage>
</organism>
<evidence type="ECO:0000313" key="3">
    <source>
        <dbReference type="Proteomes" id="UP000243778"/>
    </source>
</evidence>
<dbReference type="STRING" id="1007099.SAMN05216287_4224"/>
<reference evidence="3" key="1">
    <citation type="submission" date="2016-10" db="EMBL/GenBank/DDBJ databases">
        <authorList>
            <person name="Varghese N."/>
            <person name="Submissions S."/>
        </authorList>
    </citation>
    <scope>NUCLEOTIDE SEQUENCE [LARGE SCALE GENOMIC DNA]</scope>
    <source>
        <strain evidence="3">NRRL B-59562</strain>
    </source>
</reference>
<accession>A0A1H3FZ57</accession>
<keyword evidence="3" id="KW-1185">Reference proteome</keyword>
<protein>
    <recommendedName>
        <fullName evidence="4">Chromosome partitioning protein ParA</fullName>
    </recommendedName>
</protein>
<evidence type="ECO:0008006" key="4">
    <source>
        <dbReference type="Google" id="ProtNLM"/>
    </source>
</evidence>
<name>A0A1H3FZ57_9PSED</name>
<sequence>MQNKPQMVEAVLFFDEQGVCKQMLFAEFEAVLDGVVDLPGFADRQMRAVYVLINPRLQVRSAVFFFLDFDPKGAADPGWNIPLRHLADRAGRGPDLGGGPIRLACRSQTPVAWLQLHLWEPSVERGDFQAIRDAVRRNSLGLLAEEETALPAMAPERLQVAAEDAWYADPSQELVEKLTEQMGLEHRQKIAVLVKQQRLRLASLGQNHEEELARIKQTAERQHARLLDEVAALQQALAEQEMVVSQWQARFAEQAESFQKSREEMTRQLRAIERNGRIEADVLRAQFEAQLEERIALAVADYREQIAVRDVELAYRDELDTQLQEDIERLKREQTRAMVADRRLEQLAELGVVLVVYHPGAGHLTIPQPDVPRYLENPQAYAAGKCFVSEAQYREWLAHYQQPTCDAVLPGGERCDAALERVDIPGRYVAGESCRCDRHKASQRLRTAG</sequence>
<proteinExistence type="predicted"/>
<dbReference type="EMBL" id="FNNU01000008">
    <property type="protein sequence ID" value="SDX96180.1"/>
    <property type="molecule type" value="Genomic_DNA"/>
</dbReference>
<dbReference type="Proteomes" id="UP000243778">
    <property type="component" value="Unassembled WGS sequence"/>
</dbReference>
<evidence type="ECO:0000313" key="2">
    <source>
        <dbReference type="EMBL" id="SDX96180.1"/>
    </source>
</evidence>
<feature type="coiled-coil region" evidence="1">
    <location>
        <begin position="316"/>
        <end position="350"/>
    </location>
</feature>
<dbReference type="OrthoDB" id="6189582at2"/>
<evidence type="ECO:0000256" key="1">
    <source>
        <dbReference type="SAM" id="Coils"/>
    </source>
</evidence>